<feature type="region of interest" description="Disordered" evidence="1">
    <location>
        <begin position="157"/>
        <end position="201"/>
    </location>
</feature>
<evidence type="ECO:0000313" key="3">
    <source>
        <dbReference type="Proteomes" id="UP000472372"/>
    </source>
</evidence>
<dbReference type="Proteomes" id="UP000472372">
    <property type="component" value="Chromosome 3"/>
</dbReference>
<evidence type="ECO:0000313" key="2">
    <source>
        <dbReference type="EMBL" id="CAE7027092.1"/>
    </source>
</evidence>
<organism evidence="2 3">
    <name type="scientific">Pyrenophora teres f. teres</name>
    <dbReference type="NCBI Taxonomy" id="97479"/>
    <lineage>
        <taxon>Eukaryota</taxon>
        <taxon>Fungi</taxon>
        <taxon>Dikarya</taxon>
        <taxon>Ascomycota</taxon>
        <taxon>Pezizomycotina</taxon>
        <taxon>Dothideomycetes</taxon>
        <taxon>Pleosporomycetidae</taxon>
        <taxon>Pleosporales</taxon>
        <taxon>Pleosporineae</taxon>
        <taxon>Pleosporaceae</taxon>
        <taxon>Pyrenophora</taxon>
    </lineage>
</organism>
<dbReference type="EMBL" id="HG992979">
    <property type="protein sequence ID" value="CAE7027092.1"/>
    <property type="molecule type" value="Genomic_DNA"/>
</dbReference>
<dbReference type="AlphaFoldDB" id="A0A6S6VYH5"/>
<evidence type="ECO:0000256" key="1">
    <source>
        <dbReference type="SAM" id="MobiDB-lite"/>
    </source>
</evidence>
<feature type="compositionally biased region" description="Low complexity" evidence="1">
    <location>
        <begin position="69"/>
        <end position="87"/>
    </location>
</feature>
<protein>
    <submittedName>
        <fullName evidence="2">Uncharacterized protein</fullName>
    </submittedName>
</protein>
<sequence length="201" mass="21929">MNNHTYTDPAAPGTSQNGHLGYSPPQAQGSYIEAPSHQTSPNLAYQGYPPLSPAYDSLFDSPGHEILHHSSPSQPQSHHNHMSMSNHQTPAIQHYPSPFQTHTHQTPPATPCQAVLRPNQDYQAMLQAMKDGNFNIPIFGATGQKFRHNTPCMPTFQEARPGDNGTPVQQNLAPGAQTRGKPTPGRRDRKRGGGVLSMLLD</sequence>
<proteinExistence type="predicted"/>
<reference evidence="2" key="1">
    <citation type="submission" date="2021-02" db="EMBL/GenBank/DDBJ databases">
        <authorList>
            <person name="Syme A R."/>
            <person name="Syme A R."/>
            <person name="Moolhuijzen P."/>
        </authorList>
    </citation>
    <scope>NUCLEOTIDE SEQUENCE</scope>
    <source>
        <strain evidence="2">W1-1</strain>
    </source>
</reference>
<name>A0A6S6VYH5_9PLEO</name>
<gene>
    <name evidence="2" type="ORF">PTTW11_04187</name>
</gene>
<feature type="region of interest" description="Disordered" evidence="1">
    <location>
        <begin position="1"/>
        <end position="89"/>
    </location>
</feature>
<accession>A0A6S6VYH5</accession>